<dbReference type="Pfam" id="PF00005">
    <property type="entry name" value="ABC_tran"/>
    <property type="match status" value="2"/>
</dbReference>
<dbReference type="InterPro" id="IPR034003">
    <property type="entry name" value="ABCG_PDR_2"/>
</dbReference>
<accession>A0A4U6XNP0</accession>
<reference evidence="12 13" key="1">
    <citation type="journal article" date="2019" name="PLoS ONE">
        <title>Comparative genome analysis indicates high evolutionary potential of pathogenicity genes in Colletotrichum tanaceti.</title>
        <authorList>
            <person name="Lelwala R.V."/>
            <person name="Korhonen P.K."/>
            <person name="Young N.D."/>
            <person name="Scott J.B."/>
            <person name="Ades P.A."/>
            <person name="Gasser R.B."/>
            <person name="Taylor P.W.J."/>
        </authorList>
    </citation>
    <scope>NUCLEOTIDE SEQUENCE [LARGE SCALE GENOMIC DNA]</scope>
    <source>
        <strain evidence="12">BRIP57314</strain>
    </source>
</reference>
<keyword evidence="13" id="KW-1185">Reference proteome</keyword>
<feature type="transmembrane region" description="Helical" evidence="10">
    <location>
        <begin position="1219"/>
        <end position="1238"/>
    </location>
</feature>
<dbReference type="InterPro" id="IPR029481">
    <property type="entry name" value="ABC_trans_N"/>
</dbReference>
<feature type="domain" description="ABC transporter" evidence="11">
    <location>
        <begin position="161"/>
        <end position="403"/>
    </location>
</feature>
<dbReference type="SMART" id="SM00382">
    <property type="entry name" value="AAA"/>
    <property type="match status" value="2"/>
</dbReference>
<feature type="compositionally biased region" description="Basic residues" evidence="9">
    <location>
        <begin position="42"/>
        <end position="53"/>
    </location>
</feature>
<evidence type="ECO:0000256" key="8">
    <source>
        <dbReference type="ARBA" id="ARBA00023136"/>
    </source>
</evidence>
<evidence type="ECO:0000313" key="12">
    <source>
        <dbReference type="EMBL" id="TKW57179.1"/>
    </source>
</evidence>
<feature type="transmembrane region" description="Helical" evidence="10">
    <location>
        <begin position="1451"/>
        <end position="1472"/>
    </location>
</feature>
<comment type="caution">
    <text evidence="12">The sequence shown here is derived from an EMBL/GenBank/DDBJ whole genome shotgun (WGS) entry which is preliminary data.</text>
</comment>
<feature type="transmembrane region" description="Helical" evidence="10">
    <location>
        <begin position="1259"/>
        <end position="1284"/>
    </location>
</feature>
<feature type="compositionally biased region" description="Gly residues" evidence="9">
    <location>
        <begin position="80"/>
        <end position="89"/>
    </location>
</feature>
<dbReference type="GO" id="GO:0016887">
    <property type="term" value="F:ATP hydrolysis activity"/>
    <property type="evidence" value="ECO:0007669"/>
    <property type="project" value="InterPro"/>
</dbReference>
<keyword evidence="3" id="KW-0813">Transport</keyword>
<dbReference type="CDD" id="cd03232">
    <property type="entry name" value="ABCG_PDR_domain2"/>
    <property type="match status" value="1"/>
</dbReference>
<dbReference type="InterPro" id="IPR017871">
    <property type="entry name" value="ABC_transporter-like_CS"/>
</dbReference>
<evidence type="ECO:0000256" key="10">
    <source>
        <dbReference type="SAM" id="Phobius"/>
    </source>
</evidence>
<evidence type="ECO:0000256" key="9">
    <source>
        <dbReference type="SAM" id="MobiDB-lite"/>
    </source>
</evidence>
<organism evidence="12 13">
    <name type="scientific">Colletotrichum tanaceti</name>
    <dbReference type="NCBI Taxonomy" id="1306861"/>
    <lineage>
        <taxon>Eukaryota</taxon>
        <taxon>Fungi</taxon>
        <taxon>Dikarya</taxon>
        <taxon>Ascomycota</taxon>
        <taxon>Pezizomycotina</taxon>
        <taxon>Sordariomycetes</taxon>
        <taxon>Hypocreomycetidae</taxon>
        <taxon>Glomerellales</taxon>
        <taxon>Glomerellaceae</taxon>
        <taxon>Colletotrichum</taxon>
        <taxon>Colletotrichum destructivum species complex</taxon>
    </lineage>
</organism>
<dbReference type="SUPFAM" id="SSF52540">
    <property type="entry name" value="P-loop containing nucleoside triphosphate hydrolases"/>
    <property type="match status" value="2"/>
</dbReference>
<keyword evidence="6" id="KW-0067">ATP-binding</keyword>
<dbReference type="EMBL" id="PJEX01000048">
    <property type="protein sequence ID" value="TKW57179.1"/>
    <property type="molecule type" value="Genomic_DNA"/>
</dbReference>
<feature type="transmembrane region" description="Helical" evidence="10">
    <location>
        <begin position="520"/>
        <end position="541"/>
    </location>
</feature>
<dbReference type="Gene3D" id="3.40.50.300">
    <property type="entry name" value="P-loop containing nucleotide triphosphate hydrolases"/>
    <property type="match status" value="2"/>
</dbReference>
<dbReference type="InterPro" id="IPR003593">
    <property type="entry name" value="AAA+_ATPase"/>
</dbReference>
<dbReference type="CDD" id="cd03233">
    <property type="entry name" value="ABCG_PDR_domain1"/>
    <property type="match status" value="1"/>
</dbReference>
<evidence type="ECO:0000256" key="2">
    <source>
        <dbReference type="ARBA" id="ARBA00006012"/>
    </source>
</evidence>
<feature type="transmembrane region" description="Helical" evidence="10">
    <location>
        <begin position="1332"/>
        <end position="1350"/>
    </location>
</feature>
<dbReference type="Pfam" id="PF06422">
    <property type="entry name" value="PDR_CDR"/>
    <property type="match status" value="1"/>
</dbReference>
<dbReference type="InterPro" id="IPR010929">
    <property type="entry name" value="PDR_CDR_ABC"/>
</dbReference>
<comment type="similarity">
    <text evidence="2">Belongs to the ABC transporter superfamily. ABCG family. PDR (TC 3.A.1.205) subfamily.</text>
</comment>
<comment type="subcellular location">
    <subcellularLocation>
        <location evidence="1">Membrane</location>
        <topology evidence="1">Multi-pass membrane protein</topology>
    </subcellularLocation>
</comment>
<evidence type="ECO:0000256" key="1">
    <source>
        <dbReference type="ARBA" id="ARBA00004141"/>
    </source>
</evidence>
<feature type="transmembrane region" description="Helical" evidence="10">
    <location>
        <begin position="660"/>
        <end position="679"/>
    </location>
</feature>
<feature type="region of interest" description="Disordered" evidence="9">
    <location>
        <begin position="41"/>
        <end position="95"/>
    </location>
</feature>
<dbReference type="GO" id="GO:0140359">
    <property type="term" value="F:ABC-type transporter activity"/>
    <property type="evidence" value="ECO:0007669"/>
    <property type="project" value="InterPro"/>
</dbReference>
<evidence type="ECO:0000256" key="6">
    <source>
        <dbReference type="ARBA" id="ARBA00022840"/>
    </source>
</evidence>
<dbReference type="FunFam" id="3.40.50.300:FF:000054">
    <property type="entry name" value="ABC multidrug transporter atrF"/>
    <property type="match status" value="1"/>
</dbReference>
<feature type="transmembrane region" description="Helical" evidence="10">
    <location>
        <begin position="1290"/>
        <end position="1311"/>
    </location>
</feature>
<dbReference type="InterPro" id="IPR013525">
    <property type="entry name" value="ABC2_TM"/>
</dbReference>
<feature type="transmembrane region" description="Helical" evidence="10">
    <location>
        <begin position="629"/>
        <end position="648"/>
    </location>
</feature>
<feature type="compositionally biased region" description="Basic and acidic residues" evidence="9">
    <location>
        <begin position="54"/>
        <end position="70"/>
    </location>
</feature>
<feature type="transmembrane region" description="Helical" evidence="10">
    <location>
        <begin position="767"/>
        <end position="789"/>
    </location>
</feature>
<dbReference type="GO" id="GO:0016020">
    <property type="term" value="C:membrane"/>
    <property type="evidence" value="ECO:0007669"/>
    <property type="project" value="UniProtKB-SubCell"/>
</dbReference>
<proteinExistence type="inferred from homology"/>
<dbReference type="GO" id="GO:0005524">
    <property type="term" value="F:ATP binding"/>
    <property type="evidence" value="ECO:0007669"/>
    <property type="project" value="UniProtKB-KW"/>
</dbReference>
<dbReference type="Pfam" id="PF14510">
    <property type="entry name" value="ABC_trans_N"/>
    <property type="match status" value="1"/>
</dbReference>
<gene>
    <name evidence="12" type="primary">bfr1</name>
    <name evidence="12" type="ORF">CTA1_6652</name>
</gene>
<evidence type="ECO:0000256" key="3">
    <source>
        <dbReference type="ARBA" id="ARBA00022448"/>
    </source>
</evidence>
<sequence length="1510" mass="167705">MAVETARPKSDGGWGENAAGDISVNAAVEEFHDLEKELSTIQRRHSAAHHHQKPKEETRGDGHGDGHGESDSTIAPSLDSGGGGGGGEEGSFDLPDFLRRGIMDMRTPSGGPTKRLGVSFRNLTVKGVESSTKRVVTFPRDLANAFGPDLYRFVAGVFPQLGLLRRRREEPTVDLVRNMTGTVRHGEIMLVLGRPGSGCSTFLKAIANRRDEYARVDGEVYYGVIPAEDQLRRFRGEVVYCEEDDRHFPSLTVWQTLWFALKTKTRKREQWTIQPVLDSLLQMFGIQHTKNTLVGDEHVRGVSGGERKRVSLAETLATRASVVCWDNSTRGLDASTALSFAKSLRVYTDVSGRTTLVTLYQAGESIYELMDKVLVMDDGRMLFQGPAGEAKKYFEDLGYLCPPRQTTADFLTSIADKNARHFQPGREETAPKTPEELERAFRESEHYRRVLEDVEYYERGGRSANNDKHRMFEATVKDSKSKTVMGDSVYTVSFAKQVAACTKRQAWLLWGDRGAYYTKLVIIVANSLIVSSLFYGAAAGGRDTSSVFARGGIVFFSIAFVGWLQFAELLPAVAGRATIDRHRVLAFYRPSAVVVARALLDLPLVLVMTLLFCVPVYFLAQFDVDPAKFWVYTLIVYTVTLCLTAMYRMFASLSSTVDDVVRFVGVVMNIMFIMTGYVIPKPALLNDSIWFGWIYFVNPVAYGFEALQTNEFFGRQMPCSESQLVPRGPGSDPNYQGCSLPGSTLGSTTVSGPDYLEASFQYSRANLWRNFGIIIAFTVFYLGVTVLAVETVKFKSTGAQSLVFAKDRAAAAAAKEDEEQREKEEEEKAFEPIGDGQSVFTFKDIHYTVPYDDGDGDGNGEGRRRLLDGVCGYAKPGKMIALMGSSGAGKTTLLNTIAQRQKVGVVSGEMLVNGAALGPEFQRGTGFCEQRDIHEGTATIREALDFSALLRQERAVPRADKMAYVDRIVHLLELADLQHAIISSLTVEQRKRVTIGVELAAKPSLLLFLDEPTSGLDSQSAFSIVRFLRKLCDAGQAIICTIHQPSSDLIEQFDMILALNRGGSTFYFGPVGPGGSVVVDYFARRGFRCPPGRNVAEFILETASTPSSVRGGGERVDWNDEWRRSDEHGAIVAEIDRITAERRPPATSTAAATDAAQTEFAASTAYQCLLLTKRMFVQHWREPQYLYSRVFVHTIMGIFNGFTFWMLGNDIASMQNRMFSAIILIFFIPPTVVNSVVLKFFQNRDLWEDRELPSRTYGWVAFCTANVVCEIPMAIVSATIYWLLWFFPVGYPATASVSGYTYLMVLVWSLFQSSWGQWISAFGPSYSAVSNILTFFFVMVGIFNGILVPYDAMPAFWSQWMYFINPTTWFTRGVLSAVLPPAAVRCAAAEFARFDPPPGSTCGQYAGRFVREVAATGYLEDPNATSNCGYCPFNDGGEYMRTLNVYATDKWPSFGILVAFAVANWALVYFFVYTVRIRGWTFGISAVRKQCAGVLGRFRRRGKQAESEDV</sequence>
<feature type="transmembrane region" description="Helical" evidence="10">
    <location>
        <begin position="553"/>
        <end position="573"/>
    </location>
</feature>
<keyword evidence="5" id="KW-0547">Nucleotide-binding</keyword>
<name>A0A4U6XNP0_9PEZI</name>
<evidence type="ECO:0000313" key="13">
    <source>
        <dbReference type="Proteomes" id="UP000310108"/>
    </source>
</evidence>
<dbReference type="Proteomes" id="UP000310108">
    <property type="component" value="Unassembled WGS sequence"/>
</dbReference>
<evidence type="ECO:0000256" key="4">
    <source>
        <dbReference type="ARBA" id="ARBA00022692"/>
    </source>
</evidence>
<dbReference type="InterPro" id="IPR003439">
    <property type="entry name" value="ABC_transporter-like_ATP-bd"/>
</dbReference>
<evidence type="ECO:0000256" key="5">
    <source>
        <dbReference type="ARBA" id="ARBA00022741"/>
    </source>
</evidence>
<dbReference type="InterPro" id="IPR034001">
    <property type="entry name" value="ABCG_PDR_1"/>
</dbReference>
<evidence type="ECO:0000259" key="11">
    <source>
        <dbReference type="PROSITE" id="PS50893"/>
    </source>
</evidence>
<keyword evidence="8 10" id="KW-0472">Membrane</keyword>
<dbReference type="PANTHER" id="PTHR19241">
    <property type="entry name" value="ATP-BINDING CASSETTE TRANSPORTER"/>
    <property type="match status" value="1"/>
</dbReference>
<feature type="transmembrane region" description="Helical" evidence="10">
    <location>
        <begin position="594"/>
        <end position="617"/>
    </location>
</feature>
<dbReference type="STRING" id="1306861.A0A4U6XNP0"/>
<dbReference type="OrthoDB" id="245989at2759"/>
<keyword evidence="4 10" id="KW-0812">Transmembrane</keyword>
<evidence type="ECO:0000256" key="7">
    <source>
        <dbReference type="ARBA" id="ARBA00022989"/>
    </source>
</evidence>
<dbReference type="Pfam" id="PF01061">
    <property type="entry name" value="ABC2_membrane"/>
    <property type="match status" value="2"/>
</dbReference>
<keyword evidence="7 10" id="KW-1133">Transmembrane helix</keyword>
<feature type="transmembrane region" description="Helical" evidence="10">
    <location>
        <begin position="1186"/>
        <end position="1207"/>
    </location>
</feature>
<feature type="domain" description="ABC transporter" evidence="11">
    <location>
        <begin position="840"/>
        <end position="1086"/>
    </location>
</feature>
<dbReference type="PROSITE" id="PS50893">
    <property type="entry name" value="ABC_TRANSPORTER_2"/>
    <property type="match status" value="2"/>
</dbReference>
<dbReference type="PROSITE" id="PS00211">
    <property type="entry name" value="ABC_TRANSPORTER_1"/>
    <property type="match status" value="1"/>
</dbReference>
<protein>
    <submittedName>
        <fullName evidence="12">Brefeldin A resistance protein</fullName>
    </submittedName>
</protein>
<dbReference type="InterPro" id="IPR027417">
    <property type="entry name" value="P-loop_NTPase"/>
</dbReference>